<dbReference type="PANTHER" id="PTHR42973">
    <property type="entry name" value="BINDING OXIDOREDUCTASE, PUTATIVE (AFU_ORTHOLOGUE AFUA_1G17690)-RELATED"/>
    <property type="match status" value="1"/>
</dbReference>
<dbReference type="GO" id="GO:0016491">
    <property type="term" value="F:oxidoreductase activity"/>
    <property type="evidence" value="ECO:0007669"/>
    <property type="project" value="UniProtKB-KW"/>
</dbReference>
<dbReference type="InterPro" id="IPR050416">
    <property type="entry name" value="FAD-linked_Oxidoreductase"/>
</dbReference>
<evidence type="ECO:0000313" key="7">
    <source>
        <dbReference type="EMBL" id="KGO52166.1"/>
    </source>
</evidence>
<dbReference type="InterPro" id="IPR006094">
    <property type="entry name" value="Oxid_FAD_bind_N"/>
</dbReference>
<dbReference type="EMBL" id="JQFZ01000274">
    <property type="protein sequence ID" value="KGO52166.1"/>
    <property type="molecule type" value="Genomic_DNA"/>
</dbReference>
<comment type="similarity">
    <text evidence="1">Belongs to the oxygen-dependent FAD-linked oxidoreductase family.</text>
</comment>
<dbReference type="Pfam" id="PF01565">
    <property type="entry name" value="FAD_binding_4"/>
    <property type="match status" value="1"/>
</dbReference>
<evidence type="ECO:0000256" key="4">
    <source>
        <dbReference type="ARBA" id="ARBA00023002"/>
    </source>
</evidence>
<sequence length="486" mass="52124">MRVISPMFSLAGIVAASMATAAPNVSAGCRALQTLLENSLFFVSSSVYKYEAANFWSNTELMAPGCVFRPQSSAQLAEGIVALGNANAQFAVRGGGHMGIRGSNNINGGVLIVMSNLTTLELSKDQWSDVYEYLQKFELTAAGGRLGPVGVPGLLLAGGVNFYGNQVGFSCDTIVNYEIILADGSIVEANKASYPDLFWALKGGSSNFGIVTRFDLETIKSPKVWAGSHTVSAEYIDQFLAAAATYASDIHDPKTHIVPALVFGEPNLASVILFYDSDTISYPDIFKPFTDIPAISSILGFKTVAEFAAETAAVVVDGINDVFVAGTVKGTSYKELLSGISIINQTFFNELPKLYAQIPTANISTIQLDWQPIGADWMKASEAHGGNALGLDSSQIYLCYAEVVEWIGSAYDDVVASWVEETTYKINNATQKAGLYEAFNYIGDAAGFQSIFPGYGAENHQKLRDIAKKYDPQGVFQTLMPGGFKV</sequence>
<keyword evidence="4" id="KW-0560">Oxidoreductase</keyword>
<dbReference type="Gene3D" id="3.30.465.10">
    <property type="match status" value="1"/>
</dbReference>
<dbReference type="RefSeq" id="XP_016594935.1">
    <property type="nucleotide sequence ID" value="XM_016748093.1"/>
</dbReference>
<evidence type="ECO:0000313" key="8">
    <source>
        <dbReference type="Proteomes" id="UP000030143"/>
    </source>
</evidence>
<evidence type="ECO:0000256" key="3">
    <source>
        <dbReference type="ARBA" id="ARBA00022827"/>
    </source>
</evidence>
<feature type="domain" description="FAD-binding PCMH-type" evidence="6">
    <location>
        <begin position="60"/>
        <end position="221"/>
    </location>
</feature>
<dbReference type="PROSITE" id="PS51387">
    <property type="entry name" value="FAD_PCMH"/>
    <property type="match status" value="1"/>
</dbReference>
<feature type="chain" id="PRO_5001988912" evidence="5">
    <location>
        <begin position="22"/>
        <end position="486"/>
    </location>
</feature>
<dbReference type="PANTHER" id="PTHR42973:SF53">
    <property type="entry name" value="FAD-BINDING PCMH-TYPE DOMAIN-CONTAINING PROTEIN-RELATED"/>
    <property type="match status" value="1"/>
</dbReference>
<dbReference type="AlphaFoldDB" id="A0A0A2JBL7"/>
<accession>A0A0A2JBL7</accession>
<protein>
    <submittedName>
        <fullName evidence="7">FAD linked oxidase, N-terminal</fullName>
    </submittedName>
</protein>
<proteinExistence type="inferred from homology"/>
<dbReference type="SUPFAM" id="SSF56176">
    <property type="entry name" value="FAD-binding/transporter-associated domain-like"/>
    <property type="match status" value="1"/>
</dbReference>
<dbReference type="Proteomes" id="UP000030143">
    <property type="component" value="Unassembled WGS sequence"/>
</dbReference>
<dbReference type="InterPro" id="IPR016166">
    <property type="entry name" value="FAD-bd_PCMH"/>
</dbReference>
<reference evidence="7 8" key="1">
    <citation type="journal article" date="2015" name="Mol. Plant Microbe Interact.">
        <title>Genome, transcriptome, and functional analyses of Penicillium expansum provide new insights into secondary metabolism and pathogenicity.</title>
        <authorList>
            <person name="Ballester A.R."/>
            <person name="Marcet-Houben M."/>
            <person name="Levin E."/>
            <person name="Sela N."/>
            <person name="Selma-Lazaro C."/>
            <person name="Carmona L."/>
            <person name="Wisniewski M."/>
            <person name="Droby S."/>
            <person name="Gonzalez-Candelas L."/>
            <person name="Gabaldon T."/>
        </authorList>
    </citation>
    <scope>NUCLEOTIDE SEQUENCE [LARGE SCALE GENOMIC DNA]</scope>
    <source>
        <strain evidence="7 8">MD-8</strain>
    </source>
</reference>
<gene>
    <name evidence="7" type="ORF">PEX2_108250</name>
</gene>
<evidence type="ECO:0000256" key="2">
    <source>
        <dbReference type="ARBA" id="ARBA00022630"/>
    </source>
</evidence>
<keyword evidence="2" id="KW-0285">Flavoprotein</keyword>
<evidence type="ECO:0000259" key="6">
    <source>
        <dbReference type="PROSITE" id="PS51387"/>
    </source>
</evidence>
<name>A0A0A2JBL7_PENEN</name>
<dbReference type="InterPro" id="IPR016169">
    <property type="entry name" value="FAD-bd_PCMH_sub2"/>
</dbReference>
<evidence type="ECO:0000256" key="1">
    <source>
        <dbReference type="ARBA" id="ARBA00005466"/>
    </source>
</evidence>
<keyword evidence="5" id="KW-0732">Signal</keyword>
<dbReference type="InterPro" id="IPR036318">
    <property type="entry name" value="FAD-bd_PCMH-like_sf"/>
</dbReference>
<keyword evidence="3" id="KW-0274">FAD</keyword>
<dbReference type="GO" id="GO:0071949">
    <property type="term" value="F:FAD binding"/>
    <property type="evidence" value="ECO:0007669"/>
    <property type="project" value="InterPro"/>
</dbReference>
<feature type="signal peptide" evidence="5">
    <location>
        <begin position="1"/>
        <end position="21"/>
    </location>
</feature>
<dbReference type="GeneID" id="27683514"/>
<dbReference type="VEuPathDB" id="FungiDB:PEXP_093110"/>
<evidence type="ECO:0000256" key="5">
    <source>
        <dbReference type="SAM" id="SignalP"/>
    </source>
</evidence>
<dbReference type="Gene3D" id="3.30.43.10">
    <property type="entry name" value="Uridine Diphospho-n-acetylenolpyruvylglucosamine Reductase, domain 2"/>
    <property type="match status" value="1"/>
</dbReference>
<dbReference type="STRING" id="27334.A0A0A2JBL7"/>
<comment type="caution">
    <text evidence="7">The sequence shown here is derived from an EMBL/GenBank/DDBJ whole genome shotgun (WGS) entry which is preliminary data.</text>
</comment>
<dbReference type="PROSITE" id="PS51257">
    <property type="entry name" value="PROKAR_LIPOPROTEIN"/>
    <property type="match status" value="1"/>
</dbReference>
<dbReference type="Gene3D" id="3.40.462.20">
    <property type="match status" value="1"/>
</dbReference>
<keyword evidence="8" id="KW-1185">Reference proteome</keyword>
<organism evidence="7 8">
    <name type="scientific">Penicillium expansum</name>
    <name type="common">Blue mold rot fungus</name>
    <dbReference type="NCBI Taxonomy" id="27334"/>
    <lineage>
        <taxon>Eukaryota</taxon>
        <taxon>Fungi</taxon>
        <taxon>Dikarya</taxon>
        <taxon>Ascomycota</taxon>
        <taxon>Pezizomycotina</taxon>
        <taxon>Eurotiomycetes</taxon>
        <taxon>Eurotiomycetidae</taxon>
        <taxon>Eurotiales</taxon>
        <taxon>Aspergillaceae</taxon>
        <taxon>Penicillium</taxon>
    </lineage>
</organism>
<dbReference type="HOGENOM" id="CLU_018354_1_2_1"/>
<dbReference type="InterPro" id="IPR016167">
    <property type="entry name" value="FAD-bd_PCMH_sub1"/>
</dbReference>